<feature type="domain" description="Protein kinase" evidence="1">
    <location>
        <begin position="192"/>
        <end position="533"/>
    </location>
</feature>
<sequence length="533" mass="59609">MALELAAFALAIPPTIELCMKYGRELRSLCSTLKHADSEVAERVLRLNNGWLRFMHQLSFVSRVEHVMNDEHREIHEQTLSMLLGKLEAVTLLLKRLVKQTEPAKNEPYTNPEESRLGGRRTMKFASRKESLDKAIDELETWQKIADQSWFLIMKIAHPHIDQVLPSVDDAVEDGGSASQVIPEANAVRAASQTGPLAGSGITIEAKELDKMNVRQIPLSVVLLARRTFSQGAVATYILSKVQCQPMTKYDMIKKDARDLARKLQHNDPHTFGLLSCKGLAVPSSMPQIAPGGQQTEPEVNFTMVFRVPEQCSVDSARSLRDLLLNTSGPLSLSSRFSMARELAKAVSYVHTFGFVHKTIRPESILTFPKADGDFSVFLVGFENFRREHGWTQRRGDDALCRNLYRHPSRQGACPREDYLMQHDIYSLGVCLLEIGLWTSLVAYDARGICLPTGLLLGVPPGTVDIGPFLLTRGQERLLFLARSSLPRVMGTKYAEIVQTCLTCLEPKNGDFGDPREFQDEDGVCVGVRYIEK</sequence>
<dbReference type="OrthoDB" id="1911848at2759"/>
<dbReference type="EMBL" id="NKCI01000153">
    <property type="protein sequence ID" value="RSL51160.1"/>
    <property type="molecule type" value="Genomic_DNA"/>
</dbReference>
<name>A0A428PDK3_9HYPO</name>
<dbReference type="GO" id="GO:0005524">
    <property type="term" value="F:ATP binding"/>
    <property type="evidence" value="ECO:0007669"/>
    <property type="project" value="InterPro"/>
</dbReference>
<evidence type="ECO:0000313" key="3">
    <source>
        <dbReference type="Proteomes" id="UP000288168"/>
    </source>
</evidence>
<comment type="caution">
    <text evidence="2">The sequence shown here is derived from an EMBL/GenBank/DDBJ whole genome shotgun (WGS) entry which is preliminary data.</text>
</comment>
<dbReference type="Gene3D" id="1.10.510.10">
    <property type="entry name" value="Transferase(Phosphotransferase) domain 1"/>
    <property type="match status" value="1"/>
</dbReference>
<evidence type="ECO:0000313" key="2">
    <source>
        <dbReference type="EMBL" id="RSL51160.1"/>
    </source>
</evidence>
<proteinExistence type="predicted"/>
<dbReference type="PANTHER" id="PTHR37542">
    <property type="entry name" value="HELO DOMAIN-CONTAINING PROTEIN-RELATED"/>
    <property type="match status" value="1"/>
</dbReference>
<dbReference type="AlphaFoldDB" id="A0A428PDK3"/>
<dbReference type="PROSITE" id="PS50011">
    <property type="entry name" value="PROTEIN_KINASE_DOM"/>
    <property type="match status" value="1"/>
</dbReference>
<dbReference type="InterPro" id="IPR011009">
    <property type="entry name" value="Kinase-like_dom_sf"/>
</dbReference>
<dbReference type="STRING" id="1325734.A0A428PDK3"/>
<reference evidence="2 3" key="1">
    <citation type="submission" date="2017-06" db="EMBL/GenBank/DDBJ databases">
        <title>Comparative genomic analysis of Ambrosia Fusariam Clade fungi.</title>
        <authorList>
            <person name="Stajich J.E."/>
            <person name="Carrillo J."/>
            <person name="Kijimoto T."/>
            <person name="Eskalen A."/>
            <person name="O'Donnell K."/>
            <person name="Kasson M."/>
        </authorList>
    </citation>
    <scope>NUCLEOTIDE SEQUENCE [LARGE SCALE GENOMIC DNA]</scope>
    <source>
        <strain evidence="2 3">NRRL62584</strain>
    </source>
</reference>
<accession>A0A428PDK3</accession>
<gene>
    <name evidence="2" type="ORF">CEP54_011572</name>
</gene>
<keyword evidence="3" id="KW-1185">Reference proteome</keyword>
<evidence type="ECO:0000259" key="1">
    <source>
        <dbReference type="PROSITE" id="PS50011"/>
    </source>
</evidence>
<organism evidence="2 3">
    <name type="scientific">Fusarium duplospermum</name>
    <dbReference type="NCBI Taxonomy" id="1325734"/>
    <lineage>
        <taxon>Eukaryota</taxon>
        <taxon>Fungi</taxon>
        <taxon>Dikarya</taxon>
        <taxon>Ascomycota</taxon>
        <taxon>Pezizomycotina</taxon>
        <taxon>Sordariomycetes</taxon>
        <taxon>Hypocreomycetidae</taxon>
        <taxon>Hypocreales</taxon>
        <taxon>Nectriaceae</taxon>
        <taxon>Fusarium</taxon>
        <taxon>Fusarium solani species complex</taxon>
    </lineage>
</organism>
<protein>
    <recommendedName>
        <fullName evidence="1">Protein kinase domain-containing protein</fullName>
    </recommendedName>
</protein>
<dbReference type="PANTHER" id="PTHR37542:SF1">
    <property type="entry name" value="PRION-INHIBITION AND PROPAGATION HELO DOMAIN-CONTAINING PROTEIN"/>
    <property type="match status" value="1"/>
</dbReference>
<dbReference type="InterPro" id="IPR000719">
    <property type="entry name" value="Prot_kinase_dom"/>
</dbReference>
<dbReference type="GO" id="GO:0004672">
    <property type="term" value="F:protein kinase activity"/>
    <property type="evidence" value="ECO:0007669"/>
    <property type="project" value="InterPro"/>
</dbReference>
<dbReference type="Proteomes" id="UP000288168">
    <property type="component" value="Unassembled WGS sequence"/>
</dbReference>
<dbReference type="SUPFAM" id="SSF56112">
    <property type="entry name" value="Protein kinase-like (PK-like)"/>
    <property type="match status" value="1"/>
</dbReference>